<organism evidence="1 2">
    <name type="scientific">Plasmodium falciparum NF135/5.C10</name>
    <dbReference type="NCBI Taxonomy" id="1036726"/>
    <lineage>
        <taxon>Eukaryota</taxon>
        <taxon>Sar</taxon>
        <taxon>Alveolata</taxon>
        <taxon>Apicomplexa</taxon>
        <taxon>Aconoidasida</taxon>
        <taxon>Haemosporida</taxon>
        <taxon>Plasmodiidae</taxon>
        <taxon>Plasmodium</taxon>
        <taxon>Plasmodium (Laverania)</taxon>
    </lineage>
</organism>
<dbReference type="AlphaFoldDB" id="W4IH47"/>
<proteinExistence type="predicted"/>
<sequence length="59" mass="7192">MIQNIYCIIVLYCCNDTKLYPRISILYIHARIRKNMVPEKKIYFYNGKIIVYNFNNEII</sequence>
<evidence type="ECO:0000313" key="2">
    <source>
        <dbReference type="Proteomes" id="UP000019114"/>
    </source>
</evidence>
<dbReference type="Proteomes" id="UP000019114">
    <property type="component" value="Unassembled WGS sequence"/>
</dbReference>
<reference evidence="1 2" key="2">
    <citation type="submission" date="2013-02" db="EMBL/GenBank/DDBJ databases">
        <title>The Genome Sequence of Plasmodium falciparum NF135/5.C10.</title>
        <authorList>
            <consortium name="The Broad Institute Genome Sequencing Platform"/>
            <consortium name="The Broad Institute Genome Sequencing Center for Infectious Disease"/>
            <person name="Neafsey D."/>
            <person name="Cheeseman I."/>
            <person name="Volkman S."/>
            <person name="Adams J."/>
            <person name="Walker B."/>
            <person name="Young S.K."/>
            <person name="Zeng Q."/>
            <person name="Gargeya S."/>
            <person name="Fitzgerald M."/>
            <person name="Haas B."/>
            <person name="Abouelleil A."/>
            <person name="Alvarado L."/>
            <person name="Arachchi H.M."/>
            <person name="Berlin A.M."/>
            <person name="Chapman S.B."/>
            <person name="Dewar J."/>
            <person name="Goldberg J."/>
            <person name="Griggs A."/>
            <person name="Gujja S."/>
            <person name="Hansen M."/>
            <person name="Howarth C."/>
            <person name="Imamovic A."/>
            <person name="Larimer J."/>
            <person name="McCowan C."/>
            <person name="Murphy C."/>
            <person name="Neiman D."/>
            <person name="Pearson M."/>
            <person name="Priest M."/>
            <person name="Roberts A."/>
            <person name="Saif S."/>
            <person name="Shea T."/>
            <person name="Sisk P."/>
            <person name="Sykes S."/>
            <person name="Wortman J."/>
            <person name="Nusbaum C."/>
            <person name="Birren B."/>
        </authorList>
    </citation>
    <scope>NUCLEOTIDE SEQUENCE [LARGE SCALE GENOMIC DNA]</scope>
    <source>
        <strain evidence="1 2">NF135/5.C10</strain>
    </source>
</reference>
<accession>W4IH47</accession>
<evidence type="ECO:0000313" key="1">
    <source>
        <dbReference type="EMBL" id="ETW42374.1"/>
    </source>
</evidence>
<name>W4IH47_PLAFA</name>
<dbReference type="EMBL" id="KI926051">
    <property type="protein sequence ID" value="ETW42374.1"/>
    <property type="molecule type" value="Genomic_DNA"/>
</dbReference>
<protein>
    <submittedName>
        <fullName evidence="1">Uncharacterized protein</fullName>
    </submittedName>
</protein>
<reference evidence="1 2" key="1">
    <citation type="submission" date="2013-02" db="EMBL/GenBank/DDBJ databases">
        <title>The Genome Annotation of Plasmodium falciparum NF135/5.C10.</title>
        <authorList>
            <consortium name="The Broad Institute Genome Sequencing Platform"/>
            <consortium name="The Broad Institute Genome Sequencing Center for Infectious Disease"/>
            <person name="Neafsey D."/>
            <person name="Hoffman S."/>
            <person name="Volkman S."/>
            <person name="Rosenthal P."/>
            <person name="Walker B."/>
            <person name="Young S.K."/>
            <person name="Zeng Q."/>
            <person name="Gargeya S."/>
            <person name="Fitzgerald M."/>
            <person name="Haas B."/>
            <person name="Abouelleil A."/>
            <person name="Allen A.W."/>
            <person name="Alvarado L."/>
            <person name="Arachchi H.M."/>
            <person name="Berlin A.M."/>
            <person name="Chapman S.B."/>
            <person name="Gainer-Dewar J."/>
            <person name="Goldberg J."/>
            <person name="Griggs A."/>
            <person name="Gujja S."/>
            <person name="Hansen M."/>
            <person name="Howarth C."/>
            <person name="Imamovic A."/>
            <person name="Ireland A."/>
            <person name="Larimer J."/>
            <person name="McCowan C."/>
            <person name="Murphy C."/>
            <person name="Pearson M."/>
            <person name="Poon T.W."/>
            <person name="Priest M."/>
            <person name="Roberts A."/>
            <person name="Saif S."/>
            <person name="Shea T."/>
            <person name="Sisk P."/>
            <person name="Sykes S."/>
            <person name="Wortman J."/>
            <person name="Nusbaum C."/>
            <person name="Birren B."/>
        </authorList>
    </citation>
    <scope>NUCLEOTIDE SEQUENCE [LARGE SCALE GENOMIC DNA]</scope>
    <source>
        <strain evidence="1 2">NF135/5.C10</strain>
    </source>
</reference>
<gene>
    <name evidence="1" type="ORF">PFNF135_03257</name>
</gene>